<dbReference type="SMART" id="SM00248">
    <property type="entry name" value="ANK"/>
    <property type="match status" value="3"/>
</dbReference>
<evidence type="ECO:0000313" key="2">
    <source>
        <dbReference type="EMBL" id="GAU25775.1"/>
    </source>
</evidence>
<dbReference type="AlphaFoldDB" id="A0A2Z6MQ95"/>
<dbReference type="Proteomes" id="UP000242715">
    <property type="component" value="Unassembled WGS sequence"/>
</dbReference>
<organism evidence="2 3">
    <name type="scientific">Trifolium subterraneum</name>
    <name type="common">Subterranean clover</name>
    <dbReference type="NCBI Taxonomy" id="3900"/>
    <lineage>
        <taxon>Eukaryota</taxon>
        <taxon>Viridiplantae</taxon>
        <taxon>Streptophyta</taxon>
        <taxon>Embryophyta</taxon>
        <taxon>Tracheophyta</taxon>
        <taxon>Spermatophyta</taxon>
        <taxon>Magnoliopsida</taxon>
        <taxon>eudicotyledons</taxon>
        <taxon>Gunneridae</taxon>
        <taxon>Pentapetalae</taxon>
        <taxon>rosids</taxon>
        <taxon>fabids</taxon>
        <taxon>Fabales</taxon>
        <taxon>Fabaceae</taxon>
        <taxon>Papilionoideae</taxon>
        <taxon>50 kb inversion clade</taxon>
        <taxon>NPAAA clade</taxon>
        <taxon>Hologalegina</taxon>
        <taxon>IRL clade</taxon>
        <taxon>Trifolieae</taxon>
        <taxon>Trifolium</taxon>
    </lineage>
</organism>
<gene>
    <name evidence="2" type="ORF">TSUD_222320</name>
</gene>
<proteinExistence type="predicted"/>
<reference evidence="3" key="1">
    <citation type="journal article" date="2017" name="Front. Plant Sci.">
        <title>Climate Clever Clovers: New Paradigm to Reduce the Environmental Footprint of Ruminants by Breeding Low Methanogenic Forages Utilizing Haplotype Variation.</title>
        <authorList>
            <person name="Kaur P."/>
            <person name="Appels R."/>
            <person name="Bayer P.E."/>
            <person name="Keeble-Gagnere G."/>
            <person name="Wang J."/>
            <person name="Hirakawa H."/>
            <person name="Shirasawa K."/>
            <person name="Vercoe P."/>
            <person name="Stefanova K."/>
            <person name="Durmic Z."/>
            <person name="Nichols P."/>
            <person name="Revell C."/>
            <person name="Isobe S.N."/>
            <person name="Edwards D."/>
            <person name="Erskine W."/>
        </authorList>
    </citation>
    <scope>NUCLEOTIDE SEQUENCE [LARGE SCALE GENOMIC DNA]</scope>
    <source>
        <strain evidence="3">cv. Daliak</strain>
    </source>
</reference>
<dbReference type="SUPFAM" id="SSF48403">
    <property type="entry name" value="Ankyrin repeat"/>
    <property type="match status" value="1"/>
</dbReference>
<name>A0A2Z6MQ95_TRISU</name>
<protein>
    <submittedName>
        <fullName evidence="2">Uncharacterized protein</fullName>
    </submittedName>
</protein>
<dbReference type="Gene3D" id="1.25.40.20">
    <property type="entry name" value="Ankyrin repeat-containing domain"/>
    <property type="match status" value="1"/>
</dbReference>
<dbReference type="EMBL" id="DF973321">
    <property type="protein sequence ID" value="GAU25775.1"/>
    <property type="molecule type" value="Genomic_DNA"/>
</dbReference>
<comment type="subcellular location">
    <subcellularLocation>
        <location evidence="1">Cell membrane</location>
        <topology evidence="1">Peripheral membrane protein</topology>
        <orientation evidence="1">Cytoplasmic side</orientation>
    </subcellularLocation>
</comment>
<dbReference type="GO" id="GO:0005886">
    <property type="term" value="C:plasma membrane"/>
    <property type="evidence" value="ECO:0007669"/>
    <property type="project" value="UniProtKB-SubCell"/>
</dbReference>
<dbReference type="InterPro" id="IPR002110">
    <property type="entry name" value="Ankyrin_rpt"/>
</dbReference>
<evidence type="ECO:0000256" key="1">
    <source>
        <dbReference type="ARBA" id="ARBA00004413"/>
    </source>
</evidence>
<keyword evidence="3" id="KW-1185">Reference proteome</keyword>
<sequence length="133" mass="14706">MFSTSSSDRTILHVAVIAGHEEIVKNLVKEKRKDKLVKMKDKRGYTALALVAELTGNTNIAKCMVEKKGGLELLSMETNDGEIPVLLAAAKGHKEMTSYLFSKTKLEDITDNNFHNGVLLLTRCINAEIFGKL</sequence>
<dbReference type="PANTHER" id="PTHR24121">
    <property type="entry name" value="NO MECHANORECEPTOR POTENTIAL C, ISOFORM D-RELATED"/>
    <property type="match status" value="1"/>
</dbReference>
<dbReference type="Pfam" id="PF12796">
    <property type="entry name" value="Ank_2"/>
    <property type="match status" value="1"/>
</dbReference>
<dbReference type="PANTHER" id="PTHR24121:SF21">
    <property type="entry name" value="ANKYRIN REPEAT FAMILY PROTEIN"/>
    <property type="match status" value="1"/>
</dbReference>
<evidence type="ECO:0000313" key="3">
    <source>
        <dbReference type="Proteomes" id="UP000242715"/>
    </source>
</evidence>
<dbReference type="InterPro" id="IPR036770">
    <property type="entry name" value="Ankyrin_rpt-contain_sf"/>
</dbReference>
<accession>A0A2Z6MQ95</accession>
<dbReference type="OrthoDB" id="1435361at2759"/>